<feature type="domain" description="HTH cro/C1-type" evidence="1">
    <location>
        <begin position="14"/>
        <end position="68"/>
    </location>
</feature>
<name>A0ABV1S2Q3_BACAB</name>
<evidence type="ECO:0000313" key="2">
    <source>
        <dbReference type="EMBL" id="MER3120820.1"/>
    </source>
</evidence>
<dbReference type="SMART" id="SM00530">
    <property type="entry name" value="HTH_XRE"/>
    <property type="match status" value="1"/>
</dbReference>
<evidence type="ECO:0000259" key="1">
    <source>
        <dbReference type="PROSITE" id="PS50943"/>
    </source>
</evidence>
<protein>
    <submittedName>
        <fullName evidence="2">Helix-turn-helix transcriptional regulator</fullName>
    </submittedName>
</protein>
<dbReference type="InterPro" id="IPR001387">
    <property type="entry name" value="Cro/C1-type_HTH"/>
</dbReference>
<dbReference type="SUPFAM" id="SSF47413">
    <property type="entry name" value="lambda repressor-like DNA-binding domains"/>
    <property type="match status" value="1"/>
</dbReference>
<dbReference type="PROSITE" id="PS50943">
    <property type="entry name" value="HTH_CROC1"/>
    <property type="match status" value="1"/>
</dbReference>
<dbReference type="Proteomes" id="UP001467674">
    <property type="component" value="Unassembled WGS sequence"/>
</dbReference>
<keyword evidence="3" id="KW-1185">Reference proteome</keyword>
<dbReference type="InterPro" id="IPR010982">
    <property type="entry name" value="Lambda_DNA-bd_dom_sf"/>
</dbReference>
<dbReference type="Gene3D" id="1.10.260.40">
    <property type="entry name" value="lambda repressor-like DNA-binding domains"/>
    <property type="match status" value="1"/>
</dbReference>
<comment type="caution">
    <text evidence="2">The sequence shown here is derived from an EMBL/GenBank/DDBJ whole genome shotgun (WGS) entry which is preliminary data.</text>
</comment>
<reference evidence="2 3" key="1">
    <citation type="submission" date="2024-06" db="EMBL/GenBank/DDBJ databases">
        <title>Construction of an artificial bacterial consortium using nitrogen cycle bacteria from Cuatro Cienegas Basin and a mangrove forest.</title>
        <authorList>
            <person name="Aguilera-Najera D."/>
            <person name="Marquez-Cianci L."/>
            <person name="Martinez-Perez E."/>
            <person name="Rosas-Barrera M."/>
            <person name="Rodriguez-Cruz U.E."/>
            <person name="Tapia-Lopez R."/>
            <person name="Eguiarte L.E."/>
            <person name="Souza-Saldivar V."/>
        </authorList>
    </citation>
    <scope>NUCLEOTIDE SEQUENCE [LARGE SCALE GENOMIC DNA]</scope>
    <source>
        <strain evidence="2 3">S14-15</strain>
    </source>
</reference>
<organism evidence="2 3">
    <name type="scientific">Bacillus altitudinis</name>
    <dbReference type="NCBI Taxonomy" id="293387"/>
    <lineage>
        <taxon>Bacteria</taxon>
        <taxon>Bacillati</taxon>
        <taxon>Bacillota</taxon>
        <taxon>Bacilli</taxon>
        <taxon>Bacillales</taxon>
        <taxon>Bacillaceae</taxon>
        <taxon>Bacillus</taxon>
    </lineage>
</organism>
<proteinExistence type="predicted"/>
<accession>A0ABV1S2Q3</accession>
<dbReference type="RefSeq" id="WP_148944216.1">
    <property type="nucleotide sequence ID" value="NZ_JBEOME010000002.1"/>
</dbReference>
<dbReference type="EMBL" id="JBEOME010000002">
    <property type="protein sequence ID" value="MER3120820.1"/>
    <property type="molecule type" value="Genomic_DNA"/>
</dbReference>
<evidence type="ECO:0000313" key="3">
    <source>
        <dbReference type="Proteomes" id="UP001467674"/>
    </source>
</evidence>
<sequence length="75" mass="8739">MFVTVKYRRGRCLLSDRLRERGYTQTQLADRTGYDKSIISKYVNGSRGMNFDTAKTIAAAINCTIDDLYEWIEYD</sequence>
<dbReference type="CDD" id="cd00093">
    <property type="entry name" value="HTH_XRE"/>
    <property type="match status" value="1"/>
</dbReference>
<dbReference type="Pfam" id="PF13443">
    <property type="entry name" value="HTH_26"/>
    <property type="match status" value="1"/>
</dbReference>
<gene>
    <name evidence="2" type="ORF">ABQG71_06410</name>
</gene>